<name>A0ABU2WD11_9GAMM</name>
<comment type="caution">
    <text evidence="2">The sequence shown here is derived from an EMBL/GenBank/DDBJ whole genome shotgun (WGS) entry which is preliminary data.</text>
</comment>
<dbReference type="InterPro" id="IPR017946">
    <property type="entry name" value="PLC-like_Pdiesterase_TIM-brl"/>
</dbReference>
<dbReference type="Pfam" id="PF03009">
    <property type="entry name" value="GDPD"/>
    <property type="match status" value="1"/>
</dbReference>
<dbReference type="Proteomes" id="UP001254608">
    <property type="component" value="Unassembled WGS sequence"/>
</dbReference>
<dbReference type="EMBL" id="JAVRIC010000001">
    <property type="protein sequence ID" value="MDT0495757.1"/>
    <property type="molecule type" value="Genomic_DNA"/>
</dbReference>
<proteinExistence type="predicted"/>
<accession>A0ABU2WD11</accession>
<dbReference type="RefSeq" id="WP_311363152.1">
    <property type="nucleotide sequence ID" value="NZ_JAVRIC010000001.1"/>
</dbReference>
<protein>
    <submittedName>
        <fullName evidence="2">Glycerophosphodiester phosphodiesterase family protein</fullName>
    </submittedName>
</protein>
<dbReference type="PANTHER" id="PTHR46211">
    <property type="entry name" value="GLYCEROPHOSPHORYL DIESTER PHOSPHODIESTERASE"/>
    <property type="match status" value="1"/>
</dbReference>
<evidence type="ECO:0000313" key="2">
    <source>
        <dbReference type="EMBL" id="MDT0495757.1"/>
    </source>
</evidence>
<dbReference type="Gene3D" id="3.20.20.190">
    <property type="entry name" value="Phosphatidylinositol (PI) phosphodiesterase"/>
    <property type="match status" value="1"/>
</dbReference>
<reference evidence="2 3" key="1">
    <citation type="submission" date="2023-09" db="EMBL/GenBank/DDBJ databases">
        <authorList>
            <person name="Rey-Velasco X."/>
        </authorList>
    </citation>
    <scope>NUCLEOTIDE SEQUENCE [LARGE SCALE GENOMIC DNA]</scope>
    <source>
        <strain evidence="2 3">W345</strain>
    </source>
</reference>
<feature type="domain" description="GP-PDE" evidence="1">
    <location>
        <begin position="25"/>
        <end position="253"/>
    </location>
</feature>
<dbReference type="InterPro" id="IPR030395">
    <property type="entry name" value="GP_PDE_dom"/>
</dbReference>
<evidence type="ECO:0000313" key="3">
    <source>
        <dbReference type="Proteomes" id="UP001254608"/>
    </source>
</evidence>
<sequence length="256" mass="28186">MDDLLKMPIPFKTRQELAAGAPSGFLSIGHRGASGHAPENTRLAMDTAVRLGAQWVEFDVQRHGDTLLVFHDDRLDRTTDGQGRLLEQSLETIRQLDAGRGETIPTLQEMLDHIDRRVGVNIELKSFGGTAAAVASVLREYVDQRGWVPDQFLVSSFHLRELREFRRLAPMIPTAVLLCGVPLDLAACAAEIGAVAINLASDFVDAELVADARSRGLKVYVYTVNDQDDIEQLRACGIDGVFTDYPERAVFVDRAA</sequence>
<keyword evidence="3" id="KW-1185">Reference proteome</keyword>
<evidence type="ECO:0000259" key="1">
    <source>
        <dbReference type="PROSITE" id="PS51704"/>
    </source>
</evidence>
<organism evidence="2 3">
    <name type="scientific">Banduia mediterranea</name>
    <dbReference type="NCBI Taxonomy" id="3075609"/>
    <lineage>
        <taxon>Bacteria</taxon>
        <taxon>Pseudomonadati</taxon>
        <taxon>Pseudomonadota</taxon>
        <taxon>Gammaproteobacteria</taxon>
        <taxon>Nevskiales</taxon>
        <taxon>Algiphilaceae</taxon>
        <taxon>Banduia</taxon>
    </lineage>
</organism>
<dbReference type="PROSITE" id="PS51704">
    <property type="entry name" value="GP_PDE"/>
    <property type="match status" value="1"/>
</dbReference>
<dbReference type="PANTHER" id="PTHR46211:SF1">
    <property type="entry name" value="GLYCEROPHOSPHODIESTER PHOSPHODIESTERASE, CYTOPLASMIC"/>
    <property type="match status" value="1"/>
</dbReference>
<dbReference type="SUPFAM" id="SSF51695">
    <property type="entry name" value="PLC-like phosphodiesterases"/>
    <property type="match status" value="1"/>
</dbReference>
<gene>
    <name evidence="2" type="ORF">RM530_00035</name>
</gene>